<keyword evidence="2" id="KW-1185">Reference proteome</keyword>
<dbReference type="Proteomes" id="UP000828390">
    <property type="component" value="Unassembled WGS sequence"/>
</dbReference>
<evidence type="ECO:0000313" key="1">
    <source>
        <dbReference type="EMBL" id="KAH3750200.1"/>
    </source>
</evidence>
<evidence type="ECO:0000313" key="2">
    <source>
        <dbReference type="Proteomes" id="UP000828390"/>
    </source>
</evidence>
<dbReference type="EMBL" id="JAIWYP010000010">
    <property type="protein sequence ID" value="KAH3750200.1"/>
    <property type="molecule type" value="Genomic_DNA"/>
</dbReference>
<gene>
    <name evidence="1" type="ORF">DPMN_184719</name>
</gene>
<reference evidence="1" key="1">
    <citation type="journal article" date="2019" name="bioRxiv">
        <title>The Genome of the Zebra Mussel, Dreissena polymorpha: A Resource for Invasive Species Research.</title>
        <authorList>
            <person name="McCartney M.A."/>
            <person name="Auch B."/>
            <person name="Kono T."/>
            <person name="Mallez S."/>
            <person name="Zhang Y."/>
            <person name="Obille A."/>
            <person name="Becker A."/>
            <person name="Abrahante J.E."/>
            <person name="Garbe J."/>
            <person name="Badalamenti J.P."/>
            <person name="Herman A."/>
            <person name="Mangelson H."/>
            <person name="Liachko I."/>
            <person name="Sullivan S."/>
            <person name="Sone E.D."/>
            <person name="Koren S."/>
            <person name="Silverstein K.A.T."/>
            <person name="Beckman K.B."/>
            <person name="Gohl D.M."/>
        </authorList>
    </citation>
    <scope>NUCLEOTIDE SEQUENCE</scope>
    <source>
        <strain evidence="1">Duluth1</strain>
        <tissue evidence="1">Whole animal</tissue>
    </source>
</reference>
<dbReference type="AlphaFoldDB" id="A0A9D4DKV9"/>
<proteinExistence type="predicted"/>
<protein>
    <submittedName>
        <fullName evidence="1">Uncharacterized protein</fullName>
    </submittedName>
</protein>
<organism evidence="1 2">
    <name type="scientific">Dreissena polymorpha</name>
    <name type="common">Zebra mussel</name>
    <name type="synonym">Mytilus polymorpha</name>
    <dbReference type="NCBI Taxonomy" id="45954"/>
    <lineage>
        <taxon>Eukaryota</taxon>
        <taxon>Metazoa</taxon>
        <taxon>Spiralia</taxon>
        <taxon>Lophotrochozoa</taxon>
        <taxon>Mollusca</taxon>
        <taxon>Bivalvia</taxon>
        <taxon>Autobranchia</taxon>
        <taxon>Heteroconchia</taxon>
        <taxon>Euheterodonta</taxon>
        <taxon>Imparidentia</taxon>
        <taxon>Neoheterodontei</taxon>
        <taxon>Myida</taxon>
        <taxon>Dreissenoidea</taxon>
        <taxon>Dreissenidae</taxon>
        <taxon>Dreissena</taxon>
    </lineage>
</organism>
<reference evidence="1" key="2">
    <citation type="submission" date="2020-11" db="EMBL/GenBank/DDBJ databases">
        <authorList>
            <person name="McCartney M.A."/>
            <person name="Auch B."/>
            <person name="Kono T."/>
            <person name="Mallez S."/>
            <person name="Becker A."/>
            <person name="Gohl D.M."/>
            <person name="Silverstein K.A.T."/>
            <person name="Koren S."/>
            <person name="Bechman K.B."/>
            <person name="Herman A."/>
            <person name="Abrahante J.E."/>
            <person name="Garbe J."/>
        </authorList>
    </citation>
    <scope>NUCLEOTIDE SEQUENCE</scope>
    <source>
        <strain evidence="1">Duluth1</strain>
        <tissue evidence="1">Whole animal</tissue>
    </source>
</reference>
<accession>A0A9D4DKV9</accession>
<name>A0A9D4DKV9_DREPO</name>
<sequence length="58" mass="6919">MNTTCSYMGIREQEYYLFIPGFQRTRTLLVPTWVSENRNTTSSYLGIREHEHYLFLPG</sequence>
<comment type="caution">
    <text evidence="1">The sequence shown here is derived from an EMBL/GenBank/DDBJ whole genome shotgun (WGS) entry which is preliminary data.</text>
</comment>